<evidence type="ECO:0000313" key="5">
    <source>
        <dbReference type="EMBL" id="KAI2653243.1"/>
    </source>
</evidence>
<evidence type="ECO:0000256" key="3">
    <source>
        <dbReference type="SAM" id="Phobius"/>
    </source>
</evidence>
<dbReference type="Gene3D" id="2.60.40.10">
    <property type="entry name" value="Immunoglobulins"/>
    <property type="match status" value="1"/>
</dbReference>
<dbReference type="PANTHER" id="PTHR16675">
    <property type="entry name" value="MHC CLASS I-RELATED"/>
    <property type="match status" value="1"/>
</dbReference>
<dbReference type="InterPro" id="IPR011161">
    <property type="entry name" value="MHC_I-like_Ag-recog"/>
</dbReference>
<name>A0ABQ8LRI2_LABRO</name>
<dbReference type="PANTHER" id="PTHR16675:SF193">
    <property type="entry name" value="LOC571647 PROTEIN-RELATED"/>
    <property type="match status" value="1"/>
</dbReference>
<feature type="transmembrane region" description="Helical" evidence="3">
    <location>
        <begin position="282"/>
        <end position="304"/>
    </location>
</feature>
<organism evidence="5 6">
    <name type="scientific">Labeo rohita</name>
    <name type="common">Indian major carp</name>
    <name type="synonym">Cyprinus rohita</name>
    <dbReference type="NCBI Taxonomy" id="84645"/>
    <lineage>
        <taxon>Eukaryota</taxon>
        <taxon>Metazoa</taxon>
        <taxon>Chordata</taxon>
        <taxon>Craniata</taxon>
        <taxon>Vertebrata</taxon>
        <taxon>Euteleostomi</taxon>
        <taxon>Actinopterygii</taxon>
        <taxon>Neopterygii</taxon>
        <taxon>Teleostei</taxon>
        <taxon>Ostariophysi</taxon>
        <taxon>Cypriniformes</taxon>
        <taxon>Cyprinidae</taxon>
        <taxon>Labeoninae</taxon>
        <taxon>Labeonini</taxon>
        <taxon>Labeo</taxon>
    </lineage>
</organism>
<dbReference type="SUPFAM" id="SSF48726">
    <property type="entry name" value="Immunoglobulin"/>
    <property type="match status" value="1"/>
</dbReference>
<dbReference type="SMART" id="SM00407">
    <property type="entry name" value="IGc1"/>
    <property type="match status" value="1"/>
</dbReference>
<dbReference type="InterPro" id="IPR003597">
    <property type="entry name" value="Ig_C1-set"/>
</dbReference>
<evidence type="ECO:0000256" key="1">
    <source>
        <dbReference type="ARBA" id="ARBA00023180"/>
    </source>
</evidence>
<dbReference type="InterPro" id="IPR037055">
    <property type="entry name" value="MHC_I-like_Ag-recog_sf"/>
</dbReference>
<dbReference type="Gene3D" id="3.30.500.10">
    <property type="entry name" value="MHC class I-like antigen recognition-like"/>
    <property type="match status" value="1"/>
</dbReference>
<feature type="domain" description="Ig-like" evidence="4">
    <location>
        <begin position="179"/>
        <end position="266"/>
    </location>
</feature>
<dbReference type="Proteomes" id="UP000830375">
    <property type="component" value="Unassembled WGS sequence"/>
</dbReference>
<dbReference type="InterPro" id="IPR050208">
    <property type="entry name" value="MHC_class-I_related"/>
</dbReference>
<dbReference type="SUPFAM" id="SSF54452">
    <property type="entry name" value="MHC antigen-recognition domain"/>
    <property type="match status" value="1"/>
</dbReference>
<dbReference type="InterPro" id="IPR036179">
    <property type="entry name" value="Ig-like_dom_sf"/>
</dbReference>
<keyword evidence="1" id="KW-0325">Glycoprotein</keyword>
<dbReference type="EMBL" id="JACTAM010000019">
    <property type="protein sequence ID" value="KAI2653243.1"/>
    <property type="molecule type" value="Genomic_DNA"/>
</dbReference>
<keyword evidence="6" id="KW-1185">Reference proteome</keyword>
<keyword evidence="2" id="KW-0393">Immunoglobulin domain</keyword>
<evidence type="ECO:0000313" key="6">
    <source>
        <dbReference type="Proteomes" id="UP000830375"/>
    </source>
</evidence>
<reference evidence="5 6" key="1">
    <citation type="submission" date="2022-01" db="EMBL/GenBank/DDBJ databases">
        <title>A high-quality chromosome-level genome assembly of rohu carp, Labeo rohita.</title>
        <authorList>
            <person name="Arick M.A. II"/>
            <person name="Hsu C.-Y."/>
            <person name="Magbanua Z."/>
            <person name="Pechanova O."/>
            <person name="Grover C."/>
            <person name="Miller E."/>
            <person name="Thrash A."/>
            <person name="Ezzel L."/>
            <person name="Alam S."/>
            <person name="Benzie J."/>
            <person name="Hamilton M."/>
            <person name="Karsi A."/>
            <person name="Lawrence M.L."/>
            <person name="Peterson D.G."/>
        </authorList>
    </citation>
    <scope>NUCLEOTIDE SEQUENCE [LARGE SCALE GENOMIC DNA]</scope>
    <source>
        <strain evidence="6">BAU-BD-2019</strain>
        <tissue evidence="5">Blood</tissue>
    </source>
</reference>
<dbReference type="Pfam" id="PF00129">
    <property type="entry name" value="MHC_I"/>
    <property type="match status" value="1"/>
</dbReference>
<protein>
    <recommendedName>
        <fullName evidence="4">Ig-like domain-containing protein</fullName>
    </recommendedName>
</protein>
<dbReference type="InterPro" id="IPR013783">
    <property type="entry name" value="Ig-like_fold"/>
</dbReference>
<keyword evidence="3" id="KW-0812">Transmembrane</keyword>
<accession>A0ABQ8LRI2</accession>
<gene>
    <name evidence="5" type="ORF">H4Q32_006650</name>
</gene>
<keyword evidence="3" id="KW-1133">Transmembrane helix</keyword>
<dbReference type="InterPro" id="IPR007110">
    <property type="entry name" value="Ig-like_dom"/>
</dbReference>
<proteinExistence type="predicted"/>
<dbReference type="Pfam" id="PF07654">
    <property type="entry name" value="C1-set"/>
    <property type="match status" value="1"/>
</dbReference>
<evidence type="ECO:0000256" key="2">
    <source>
        <dbReference type="ARBA" id="ARBA00023319"/>
    </source>
</evidence>
<dbReference type="PROSITE" id="PS50835">
    <property type="entry name" value="IG_LIKE"/>
    <property type="match status" value="1"/>
</dbReference>
<keyword evidence="3" id="KW-0472">Membrane</keyword>
<evidence type="ECO:0000259" key="4">
    <source>
        <dbReference type="PROSITE" id="PS50835"/>
    </source>
</evidence>
<comment type="caution">
    <text evidence="5">The sequence shown here is derived from an EMBL/GenBank/DDBJ whole genome shotgun (WGS) entry which is preliminary data.</text>
</comment>
<dbReference type="InterPro" id="IPR011162">
    <property type="entry name" value="MHC_I/II-like_Ag-recog"/>
</dbReference>
<dbReference type="InterPro" id="IPR003006">
    <property type="entry name" value="Ig/MHC_CS"/>
</dbReference>
<dbReference type="PROSITE" id="PS00290">
    <property type="entry name" value="IG_MHC"/>
    <property type="match status" value="1"/>
</dbReference>
<sequence length="325" mass="37365">MGINYARVSDERTAGRGWVKHCLHYKFTVLTKANKTSEYSAVGVYDDRQIKHYSNDWTKSPVNPPDFKNWLIYQIRALSNCTDSQCSELHVLQRIMGCELEKLPNGTVHLRAFDEYAFDGEDFIAFDFDTLHWIDKNPKAKETKRKWDLQTVHNQFLQYFLKNCMNWISTFNNTNTTPPDVHVFARKVPGDHSKLNLTCLATGFYPRDIEMNISLDGTVLGNQISSGFRPNDDETFQMKTSVEIDRNHKGSYDCFVIHSSLSEPVSVEWDGKCIDCETESPLPVRAVVVLVPVLVLTLIGYFICKRKRSNGEFVICNTLHVMLFL</sequence>